<dbReference type="SMART" id="SM00839">
    <property type="entry name" value="ELFV_dehydrog"/>
    <property type="match status" value="1"/>
</dbReference>
<proteinExistence type="inferred from homology"/>
<dbReference type="SUPFAM" id="SSF51735">
    <property type="entry name" value="NAD(P)-binding Rossmann-fold domains"/>
    <property type="match status" value="1"/>
</dbReference>
<dbReference type="PIRSF" id="PIRSF000185">
    <property type="entry name" value="Glu_DH"/>
    <property type="match status" value="1"/>
</dbReference>
<dbReference type="PROSITE" id="PS00074">
    <property type="entry name" value="GLFV_DEHYDROGENASE"/>
    <property type="match status" value="1"/>
</dbReference>
<evidence type="ECO:0000256" key="2">
    <source>
        <dbReference type="ARBA" id="ARBA00012896"/>
    </source>
</evidence>
<dbReference type="Gene3D" id="3.40.50.10860">
    <property type="entry name" value="Leucine Dehydrogenase, chain A, domain 1"/>
    <property type="match status" value="1"/>
</dbReference>
<comment type="similarity">
    <text evidence="1 4 5">Belongs to the Glu/Leu/Phe/Val dehydrogenases family.</text>
</comment>
<feature type="domain" description="Glutamate/phenylalanine/leucine/valine/L-tryptophan dehydrogenase C-terminal" evidence="6">
    <location>
        <begin position="225"/>
        <end position="454"/>
    </location>
</feature>
<evidence type="ECO:0000313" key="8">
    <source>
        <dbReference type="Proteomes" id="UP001241988"/>
    </source>
</evidence>
<keyword evidence="8" id="KW-1185">Reference proteome</keyword>
<dbReference type="InterPro" id="IPR006097">
    <property type="entry name" value="Glu/Leu/Phe/Val/Trp_DH_dimer"/>
</dbReference>
<evidence type="ECO:0000256" key="1">
    <source>
        <dbReference type="ARBA" id="ARBA00006382"/>
    </source>
</evidence>
<keyword evidence="3 4" id="KW-0560">Oxidoreductase</keyword>
<dbReference type="InterPro" id="IPR014362">
    <property type="entry name" value="Glu_DH"/>
</dbReference>
<dbReference type="InterPro" id="IPR046346">
    <property type="entry name" value="Aminoacid_DH-like_N_sf"/>
</dbReference>
<sequence>MQTETKKIIQESLNALLENDSFLPDLTDRKQAFASLSAILSTPDKIHKSFLRVPLDDGSVVRIPAYRAQHNDAMGPYKGGIRYHETVNEEEVINLAFLMTLKNALHKVPFGGGKGGIEINPREFSEKELNLISRKYVRYFADVIGPDKDIPAPDMGSGEREMDWMMAEFKKVHHGTPYLGSFTGKSVVNGGSLGRREATGKGVYFTFRYLLHDYVKANEQLLANSDNLFAKTTLSLYDRPLTMAVQGFGNVGSVAALEAYNCPLINHKIVAVSDRNITLFNEDGLDIPALIEFTKTSRGDLPSTEQHLQSAGIKAEIKERDSLVTLPVDVLLLAALENQIHEGNMKDIQARIIVEGANAPTTAEADEYLNEQGVVIIPDILANAGGVIVSYFEWLQGRETQFYTEKEVYRLLIEKMQETMDMILPQYYGDPYALRQNCFIHSVMRLSTVIYRQGKLY</sequence>
<evidence type="ECO:0000256" key="4">
    <source>
        <dbReference type="PIRNR" id="PIRNR000185"/>
    </source>
</evidence>
<name>A0ABU0GWL5_9BACL</name>
<gene>
    <name evidence="7" type="ORF">QOZ98_002594</name>
</gene>
<dbReference type="Pfam" id="PF02812">
    <property type="entry name" value="ELFV_dehydrog_N"/>
    <property type="match status" value="1"/>
</dbReference>
<dbReference type="InterPro" id="IPR006095">
    <property type="entry name" value="Glu/Leu/Phe/Val/Trp_DH"/>
</dbReference>
<evidence type="ECO:0000256" key="3">
    <source>
        <dbReference type="ARBA" id="ARBA00023002"/>
    </source>
</evidence>
<dbReference type="InterPro" id="IPR036291">
    <property type="entry name" value="NAD(P)-bd_dom_sf"/>
</dbReference>
<dbReference type="GO" id="GO:0004353">
    <property type="term" value="F:glutamate dehydrogenase [NAD(P)+] activity"/>
    <property type="evidence" value="ECO:0007669"/>
    <property type="project" value="UniProtKB-EC"/>
</dbReference>
<organism evidence="7 8">
    <name type="scientific">Planomicrobium stackebrandtii</name>
    <dbReference type="NCBI Taxonomy" id="253160"/>
    <lineage>
        <taxon>Bacteria</taxon>
        <taxon>Bacillati</taxon>
        <taxon>Bacillota</taxon>
        <taxon>Bacilli</taxon>
        <taxon>Bacillales</taxon>
        <taxon>Caryophanaceae</taxon>
        <taxon>Planomicrobium</taxon>
    </lineage>
</organism>
<dbReference type="Pfam" id="PF00208">
    <property type="entry name" value="ELFV_dehydrog"/>
    <property type="match status" value="1"/>
</dbReference>
<comment type="caution">
    <text evidence="7">The sequence shown here is derived from an EMBL/GenBank/DDBJ whole genome shotgun (WGS) entry which is preliminary data.</text>
</comment>
<evidence type="ECO:0000313" key="7">
    <source>
        <dbReference type="EMBL" id="MDQ0429766.1"/>
    </source>
</evidence>
<dbReference type="EMBL" id="JAUSWB010000006">
    <property type="protein sequence ID" value="MDQ0429766.1"/>
    <property type="molecule type" value="Genomic_DNA"/>
</dbReference>
<dbReference type="Proteomes" id="UP001241988">
    <property type="component" value="Unassembled WGS sequence"/>
</dbReference>
<dbReference type="RefSeq" id="WP_308787812.1">
    <property type="nucleotide sequence ID" value="NZ_JAUSWB010000006.1"/>
</dbReference>
<dbReference type="InterPro" id="IPR006096">
    <property type="entry name" value="Glu/Leu/Phe/Val/Trp_DH_C"/>
</dbReference>
<dbReference type="PRINTS" id="PR00082">
    <property type="entry name" value="GLFDHDRGNASE"/>
</dbReference>
<evidence type="ECO:0000256" key="5">
    <source>
        <dbReference type="RuleBase" id="RU004417"/>
    </source>
</evidence>
<accession>A0ABU0GWL5</accession>
<dbReference type="SUPFAM" id="SSF53223">
    <property type="entry name" value="Aminoacid dehydrogenase-like, N-terminal domain"/>
    <property type="match status" value="1"/>
</dbReference>
<dbReference type="InterPro" id="IPR033922">
    <property type="entry name" value="NAD_bind_Glu_DH"/>
</dbReference>
<dbReference type="CDD" id="cd01076">
    <property type="entry name" value="NAD_bind_1_Glu_DH"/>
    <property type="match status" value="1"/>
</dbReference>
<dbReference type="InterPro" id="IPR033524">
    <property type="entry name" value="Glu/Leu/Phe/Val_DH_AS"/>
</dbReference>
<protein>
    <recommendedName>
        <fullName evidence="2 4">Glutamate dehydrogenase</fullName>
    </recommendedName>
</protein>
<dbReference type="PANTHER" id="PTHR11606">
    <property type="entry name" value="GLUTAMATE DEHYDROGENASE"/>
    <property type="match status" value="1"/>
</dbReference>
<dbReference type="Gene3D" id="3.40.50.720">
    <property type="entry name" value="NAD(P)-binding Rossmann-like Domain"/>
    <property type="match status" value="1"/>
</dbReference>
<evidence type="ECO:0000259" key="6">
    <source>
        <dbReference type="SMART" id="SM00839"/>
    </source>
</evidence>
<dbReference type="PANTHER" id="PTHR11606:SF13">
    <property type="entry name" value="GLUTAMATE DEHYDROGENASE 1, MITOCHONDRIAL"/>
    <property type="match status" value="1"/>
</dbReference>
<reference evidence="7 8" key="1">
    <citation type="submission" date="2023-07" db="EMBL/GenBank/DDBJ databases">
        <title>Genomic Encyclopedia of Type Strains, Phase IV (KMG-IV): sequencing the most valuable type-strain genomes for metagenomic binning, comparative biology and taxonomic classification.</title>
        <authorList>
            <person name="Goeker M."/>
        </authorList>
    </citation>
    <scope>NUCLEOTIDE SEQUENCE [LARGE SCALE GENOMIC DNA]</scope>
    <source>
        <strain evidence="7 8">DSM 16419</strain>
    </source>
</reference>